<feature type="region of interest" description="Disordered" evidence="12">
    <location>
        <begin position="855"/>
        <end position="890"/>
    </location>
</feature>
<feature type="region of interest" description="Disordered" evidence="12">
    <location>
        <begin position="990"/>
        <end position="1024"/>
    </location>
</feature>
<dbReference type="RefSeq" id="XP_031852508.1">
    <property type="nucleotide sequence ID" value="XM_031996617.1"/>
</dbReference>
<feature type="region of interest" description="Disordered" evidence="12">
    <location>
        <begin position="1169"/>
        <end position="1244"/>
    </location>
</feature>
<evidence type="ECO:0000256" key="8">
    <source>
        <dbReference type="ARBA" id="ARBA00022989"/>
    </source>
</evidence>
<dbReference type="PANTHER" id="PTHR31030:SF1">
    <property type="entry name" value="PLASMA MEMBRANE FUSION PROTEIN PRM1"/>
    <property type="match status" value="1"/>
</dbReference>
<dbReference type="EMBL" id="CABVLU010000002">
    <property type="protein sequence ID" value="VVT48678.1"/>
    <property type="molecule type" value="Genomic_DNA"/>
</dbReference>
<evidence type="ECO:0000313" key="13">
    <source>
        <dbReference type="EMBL" id="VVT48678.1"/>
    </source>
</evidence>
<dbReference type="GeneID" id="43580717"/>
<feature type="transmembrane region" description="Helical" evidence="11">
    <location>
        <begin position="123"/>
        <end position="142"/>
    </location>
</feature>
<dbReference type="OrthoDB" id="5356111at2759"/>
<feature type="transmembrane region" description="Helical" evidence="11">
    <location>
        <begin position="499"/>
        <end position="525"/>
    </location>
</feature>
<evidence type="ECO:0000256" key="7">
    <source>
        <dbReference type="ARBA" id="ARBA00022971"/>
    </source>
</evidence>
<evidence type="ECO:0000256" key="3">
    <source>
        <dbReference type="ARBA" id="ARBA00010780"/>
    </source>
</evidence>
<keyword evidence="9 11" id="KW-0472">Membrane</keyword>
<dbReference type="AlphaFoldDB" id="A0A5E8BDA7"/>
<keyword evidence="5 11" id="KW-1003">Cell membrane</keyword>
<keyword evidence="6 11" id="KW-0812">Transmembrane</keyword>
<dbReference type="GO" id="GO:0032220">
    <property type="term" value="P:plasma membrane fusion involved in cytogamy"/>
    <property type="evidence" value="ECO:0007669"/>
    <property type="project" value="TreeGrafter"/>
</dbReference>
<keyword evidence="10" id="KW-0325">Glycoprotein</keyword>
<accession>A0A5E8BDA7</accession>
<feature type="region of interest" description="Disordered" evidence="12">
    <location>
        <begin position="74"/>
        <end position="104"/>
    </location>
</feature>
<evidence type="ECO:0000256" key="9">
    <source>
        <dbReference type="ARBA" id="ARBA00023136"/>
    </source>
</evidence>
<feature type="compositionally biased region" description="Low complexity" evidence="12">
    <location>
        <begin position="875"/>
        <end position="887"/>
    </location>
</feature>
<gene>
    <name evidence="13" type="ORF">SAPINGB_P001897</name>
</gene>
<evidence type="ECO:0000256" key="6">
    <source>
        <dbReference type="ARBA" id="ARBA00022692"/>
    </source>
</evidence>
<feature type="compositionally biased region" description="Basic and acidic residues" evidence="12">
    <location>
        <begin position="1190"/>
        <end position="1201"/>
    </location>
</feature>
<feature type="compositionally biased region" description="Pro residues" evidence="12">
    <location>
        <begin position="88"/>
        <end position="103"/>
    </location>
</feature>
<evidence type="ECO:0000256" key="12">
    <source>
        <dbReference type="SAM" id="MobiDB-lite"/>
    </source>
</evidence>
<comment type="function">
    <text evidence="1 11">Involved in cell fusion during mating by stabilizing the plasma membrane fusion event.</text>
</comment>
<keyword evidence="8 11" id="KW-1133">Transmembrane helix</keyword>
<feature type="compositionally biased region" description="Polar residues" evidence="12">
    <location>
        <begin position="74"/>
        <end position="84"/>
    </location>
</feature>
<organism evidence="13 14">
    <name type="scientific">Magnusiomyces paraingens</name>
    <dbReference type="NCBI Taxonomy" id="2606893"/>
    <lineage>
        <taxon>Eukaryota</taxon>
        <taxon>Fungi</taxon>
        <taxon>Dikarya</taxon>
        <taxon>Ascomycota</taxon>
        <taxon>Saccharomycotina</taxon>
        <taxon>Dipodascomycetes</taxon>
        <taxon>Dipodascales</taxon>
        <taxon>Dipodascaceae</taxon>
        <taxon>Magnusiomyces</taxon>
    </lineage>
</organism>
<feature type="compositionally biased region" description="Gly residues" evidence="12">
    <location>
        <begin position="759"/>
        <end position="781"/>
    </location>
</feature>
<feature type="transmembrane region" description="Helical" evidence="11">
    <location>
        <begin position="399"/>
        <end position="421"/>
    </location>
</feature>
<reference evidence="13 14" key="1">
    <citation type="submission" date="2019-09" db="EMBL/GenBank/DDBJ databases">
        <authorList>
            <person name="Brejova B."/>
        </authorList>
    </citation>
    <scope>NUCLEOTIDE SEQUENCE [LARGE SCALE GENOMIC DNA]</scope>
</reference>
<feature type="compositionally biased region" description="Polar residues" evidence="12">
    <location>
        <begin position="1062"/>
        <end position="1082"/>
    </location>
</feature>
<feature type="compositionally biased region" description="Basic and acidic residues" evidence="12">
    <location>
        <begin position="808"/>
        <end position="820"/>
    </location>
</feature>
<comment type="caution">
    <text evidence="11">Lacks conserved residue(s) required for the propagation of feature annotation.</text>
</comment>
<comment type="similarity">
    <text evidence="3 11">Belongs to the PRM1 family.</text>
</comment>
<proteinExistence type="inferred from homology"/>
<evidence type="ECO:0000313" key="14">
    <source>
        <dbReference type="Proteomes" id="UP000398389"/>
    </source>
</evidence>
<evidence type="ECO:0000256" key="5">
    <source>
        <dbReference type="ARBA" id="ARBA00022475"/>
    </source>
</evidence>
<evidence type="ECO:0000256" key="1">
    <source>
        <dbReference type="ARBA" id="ARBA00002512"/>
    </source>
</evidence>
<feature type="region of interest" description="Disordered" evidence="12">
    <location>
        <begin position="757"/>
        <end position="839"/>
    </location>
</feature>
<evidence type="ECO:0000256" key="10">
    <source>
        <dbReference type="ARBA" id="ARBA00023180"/>
    </source>
</evidence>
<feature type="compositionally biased region" description="Polar residues" evidence="12">
    <location>
        <begin position="865"/>
        <end position="874"/>
    </location>
</feature>
<feature type="transmembrane region" description="Helical" evidence="11">
    <location>
        <begin position="722"/>
        <end position="745"/>
    </location>
</feature>
<comment type="subcellular location">
    <subcellularLocation>
        <location evidence="2 11">Cell membrane</location>
        <topology evidence="2 11">Multi-pass membrane protein</topology>
    </subcellularLocation>
</comment>
<evidence type="ECO:0000256" key="4">
    <source>
        <dbReference type="ARBA" id="ARBA00017621"/>
    </source>
</evidence>
<keyword evidence="7 11" id="KW-0184">Conjugation</keyword>
<keyword evidence="14" id="KW-1185">Reference proteome</keyword>
<dbReference type="Proteomes" id="UP000398389">
    <property type="component" value="Unassembled WGS sequence"/>
</dbReference>
<feature type="region of interest" description="Disordered" evidence="12">
    <location>
        <begin position="1062"/>
        <end position="1106"/>
    </location>
</feature>
<evidence type="ECO:0000256" key="2">
    <source>
        <dbReference type="ARBA" id="ARBA00004651"/>
    </source>
</evidence>
<evidence type="ECO:0000256" key="11">
    <source>
        <dbReference type="RuleBase" id="RU366035"/>
    </source>
</evidence>
<protein>
    <recommendedName>
        <fullName evidence="4 11">Plasma membrane fusion protein PRM1</fullName>
    </recommendedName>
</protein>
<dbReference type="PANTHER" id="PTHR31030">
    <property type="entry name" value="PLASMA MEMBRANE FUSION PROTEIN PRM1"/>
    <property type="match status" value="1"/>
</dbReference>
<feature type="compositionally biased region" description="Basic and acidic residues" evidence="12">
    <location>
        <begin position="1083"/>
        <end position="1101"/>
    </location>
</feature>
<dbReference type="InterPro" id="IPR026777">
    <property type="entry name" value="PRM1"/>
</dbReference>
<feature type="compositionally biased region" description="Basic and acidic residues" evidence="12">
    <location>
        <begin position="999"/>
        <end position="1024"/>
    </location>
</feature>
<dbReference type="GO" id="GO:0005886">
    <property type="term" value="C:plasma membrane"/>
    <property type="evidence" value="ECO:0007669"/>
    <property type="project" value="UniProtKB-SubCell"/>
</dbReference>
<dbReference type="GO" id="GO:0043332">
    <property type="term" value="C:mating projection tip"/>
    <property type="evidence" value="ECO:0007669"/>
    <property type="project" value="UniProtKB-UniRule"/>
</dbReference>
<sequence>MHNINSRVTPNIKRLSSVVSSAVNRILNGWEEPVTVPTEPARIYNYGPQQSSSTQSKNNGLRHLVLAAKAMGQNNTQNNQGSEKPSSSSPPSPTVSQQPPIPPRQIVITSTPYIGLRARLSQVWINPYTLFLVLIIIKIFSFNSNLQQALSAASRATTNNCGAAEKLASKALSAPHDIAAGAGIALAKMVEYGIQGLILILVILMSVFEELVFFIINTLVGTFMCLITTAVETVANVGLDAAEEVIGFANSTITTVLEGVDSGLDSIESAINSVSSVLNSVSSIFSDDSDPIKNVTLSLGALRNISIPDSVTSKIEEIRSLVPNYDMVKNATKEVIAVPFDLIKQELNDTIMNQKIAYNSSAATLPPKDPVVEFCSVNSDTGLTGTQEFYNALADGTGFLARVFMIVVAVVALLVCVPVVYREIRHWVWLRTCAESSVEQEVLSDLYTYDETRETHVSRFIGVIQRAQSHWMARGQDFAARQFQGDAHKQVLARWWVEYVMYPPVVGALLLGLAGVAIVAIQFIIFSQVTKAYETVSAPGYFSSGSSNDGSLAIAGFDGQALMTQMEDGIDGWVDGTNLEMHRVQEDINDKLLGWVNTAAGAVNTTLSVFSNKMNQELNETFGGTIFYSGIVGVVYCTIGSKIEAIQEGAAWIYSHSSISLPNVTAAYITNATETSESSLNSSNGSLEESKLDELLDSTKDLLTSGIKFIVEFYKSSLYQELTISLVLVGAWIVVALAGGCYCVWEFHMARRRALRGSSGSGSSGIGGGVGGGEKGFGDSGGPVPRLPQWQTPSDGRAWWRTGAQSESPRDRCLSGERKVGGNCPKQEGGGTEDRQPYKGEKAFMEIGEAVAGDATRTRTKTKTIAASESQTRNSPTSPLSPVTPTTRSRRAKYAALIRGATLGGSSRLPVVVPPPMFPPPRPLRHAKVNQFTVPFNVGAQHPIVSSPIELPRVPARLVSFGRDRDSVEFPPEFRSFPYPGNTYRLAQLQQQQQLQRQRTMEEKNKKEEEKEERKRKDKMEQDTMVKDWHGVSCSENPEACAAKGSSACSCGRHAPALLATPTSNGTTSVSTKSTFTNGNQRMSEDGVVKNDEDHSGHSDSEASFQYGDETKGLQTTTVLQLGSFHHPLPQTLANNSSSSSLSTFGGVSAAHERLLSLGSRKYGMYRPPVDSPILPSPAGRGTQMGSKPKKMEENEKEGDFRQLSPPNSPEPRDVQAKAVTGSRRARVEMGGGRKSAHVSVYYS</sequence>
<name>A0A5E8BDA7_9ASCO</name>